<name>A0A645H9P0_9ZZZZ</name>
<keyword evidence="1" id="KW-0479">Metal-binding</keyword>
<feature type="domain" description="Fumarylacetoacetase-like C-terminal" evidence="2">
    <location>
        <begin position="5"/>
        <end position="82"/>
    </location>
</feature>
<dbReference type="InterPro" id="IPR011234">
    <property type="entry name" value="Fumarylacetoacetase-like_C"/>
</dbReference>
<dbReference type="SUPFAM" id="SSF56529">
    <property type="entry name" value="FAH"/>
    <property type="match status" value="1"/>
</dbReference>
<proteinExistence type="predicted"/>
<dbReference type="PANTHER" id="PTHR11820:SF7">
    <property type="entry name" value="ACYLPYRUVASE FAHD1, MITOCHONDRIAL"/>
    <property type="match status" value="1"/>
</dbReference>
<dbReference type="EMBL" id="VSSQ01089003">
    <property type="protein sequence ID" value="MPN35430.1"/>
    <property type="molecule type" value="Genomic_DNA"/>
</dbReference>
<dbReference type="InterPro" id="IPR036663">
    <property type="entry name" value="Fumarylacetoacetase_C_sf"/>
</dbReference>
<dbReference type="GO" id="GO:0018773">
    <property type="term" value="F:acetylpyruvate hydrolase activity"/>
    <property type="evidence" value="ECO:0007669"/>
    <property type="project" value="TreeGrafter"/>
</dbReference>
<dbReference type="PANTHER" id="PTHR11820">
    <property type="entry name" value="ACYLPYRUVASE"/>
    <property type="match status" value="1"/>
</dbReference>
<evidence type="ECO:0000313" key="3">
    <source>
        <dbReference type="EMBL" id="MPN35430.1"/>
    </source>
</evidence>
<organism evidence="3">
    <name type="scientific">bioreactor metagenome</name>
    <dbReference type="NCBI Taxonomy" id="1076179"/>
    <lineage>
        <taxon>unclassified sequences</taxon>
        <taxon>metagenomes</taxon>
        <taxon>ecological metagenomes</taxon>
    </lineage>
</organism>
<dbReference type="Pfam" id="PF01557">
    <property type="entry name" value="FAA_hydrolase"/>
    <property type="match status" value="1"/>
</dbReference>
<evidence type="ECO:0000259" key="2">
    <source>
        <dbReference type="Pfam" id="PF01557"/>
    </source>
</evidence>
<evidence type="ECO:0000256" key="1">
    <source>
        <dbReference type="ARBA" id="ARBA00022723"/>
    </source>
</evidence>
<protein>
    <recommendedName>
        <fullName evidence="2">Fumarylacetoacetase-like C-terminal domain-containing protein</fullName>
    </recommendedName>
</protein>
<reference evidence="3" key="1">
    <citation type="submission" date="2019-08" db="EMBL/GenBank/DDBJ databases">
        <authorList>
            <person name="Kucharzyk K."/>
            <person name="Murdoch R.W."/>
            <person name="Higgins S."/>
            <person name="Loffler F."/>
        </authorList>
    </citation>
    <scope>NUCLEOTIDE SEQUENCE</scope>
</reference>
<comment type="caution">
    <text evidence="3">The sequence shown here is derived from an EMBL/GenBank/DDBJ whole genome shotgun (WGS) entry which is preliminary data.</text>
</comment>
<sequence>MDGVDPLDLLLETRLNGKVVQSGRTSLQMHKIPELLAFVTASMTLYPGDVVATGTPAGIGPMKSGDVVEVEIEHIGVLTNTVE</sequence>
<accession>A0A645H9P0</accession>
<gene>
    <name evidence="3" type="primary">yisK_19</name>
    <name evidence="3" type="ORF">SDC9_182928</name>
</gene>
<dbReference type="Gene3D" id="3.90.850.10">
    <property type="entry name" value="Fumarylacetoacetase-like, C-terminal domain"/>
    <property type="match status" value="1"/>
</dbReference>
<dbReference type="GO" id="GO:0046872">
    <property type="term" value="F:metal ion binding"/>
    <property type="evidence" value="ECO:0007669"/>
    <property type="project" value="UniProtKB-KW"/>
</dbReference>
<dbReference type="AlphaFoldDB" id="A0A645H9P0"/>